<keyword evidence="2" id="KW-1185">Reference proteome</keyword>
<evidence type="ECO:0000313" key="1">
    <source>
        <dbReference type="EMBL" id="KAF2247505.1"/>
    </source>
</evidence>
<gene>
    <name evidence="1" type="ORF">BU26DRAFT_348780</name>
</gene>
<name>A0A6A6IAB7_9PLEO</name>
<dbReference type="RefSeq" id="XP_033682509.1">
    <property type="nucleotide sequence ID" value="XM_033822424.1"/>
</dbReference>
<protein>
    <recommendedName>
        <fullName evidence="3">RING-type domain-containing protein</fullName>
    </recommendedName>
</protein>
<sequence length="271" mass="30984">MANISAPPHSSNAPRDGEPWCQLLCDPSAESPHPPPTAPLYLLRCCNHYVCRNCLTADLFYAPPDNDIIACAFFKCERTLAIVLRDPVEELVLNSKAYEKAEEYRKDTENVVNPIIVLNNEAEVFMRKLWNRMAQLNAPGLEDLGGGDPMANSCFAAIKTWFGEQVVYEDITPGRFLLSPLEILKELQEVVDKHLFDYALEVAPELIAVGRNHDEEAVAQKEMLKAAMKDYTQVEWMDRVWTDFIEALQVLLLWRHLEWFEAIKHLEVPRD</sequence>
<reference evidence="1" key="1">
    <citation type="journal article" date="2020" name="Stud. Mycol.">
        <title>101 Dothideomycetes genomes: a test case for predicting lifestyles and emergence of pathogens.</title>
        <authorList>
            <person name="Haridas S."/>
            <person name="Albert R."/>
            <person name="Binder M."/>
            <person name="Bloem J."/>
            <person name="Labutti K."/>
            <person name="Salamov A."/>
            <person name="Andreopoulos B."/>
            <person name="Baker S."/>
            <person name="Barry K."/>
            <person name="Bills G."/>
            <person name="Bluhm B."/>
            <person name="Cannon C."/>
            <person name="Castanera R."/>
            <person name="Culley D."/>
            <person name="Daum C."/>
            <person name="Ezra D."/>
            <person name="Gonzalez J."/>
            <person name="Henrissat B."/>
            <person name="Kuo A."/>
            <person name="Liang C."/>
            <person name="Lipzen A."/>
            <person name="Lutzoni F."/>
            <person name="Magnuson J."/>
            <person name="Mondo S."/>
            <person name="Nolan M."/>
            <person name="Ohm R."/>
            <person name="Pangilinan J."/>
            <person name="Park H.-J."/>
            <person name="Ramirez L."/>
            <person name="Alfaro M."/>
            <person name="Sun H."/>
            <person name="Tritt A."/>
            <person name="Yoshinaga Y."/>
            <person name="Zwiers L.-H."/>
            <person name="Turgeon B."/>
            <person name="Goodwin S."/>
            <person name="Spatafora J."/>
            <person name="Crous P."/>
            <person name="Grigoriev I."/>
        </authorList>
    </citation>
    <scope>NUCLEOTIDE SEQUENCE</scope>
    <source>
        <strain evidence="1">CBS 122368</strain>
    </source>
</reference>
<accession>A0A6A6IAB7</accession>
<dbReference type="EMBL" id="ML987197">
    <property type="protein sequence ID" value="KAF2247505.1"/>
    <property type="molecule type" value="Genomic_DNA"/>
</dbReference>
<dbReference type="Proteomes" id="UP000800094">
    <property type="component" value="Unassembled WGS sequence"/>
</dbReference>
<dbReference type="AlphaFoldDB" id="A0A6A6IAB7"/>
<evidence type="ECO:0000313" key="2">
    <source>
        <dbReference type="Proteomes" id="UP000800094"/>
    </source>
</evidence>
<evidence type="ECO:0008006" key="3">
    <source>
        <dbReference type="Google" id="ProtNLM"/>
    </source>
</evidence>
<dbReference type="GeneID" id="54575754"/>
<organism evidence="1 2">
    <name type="scientific">Trematosphaeria pertusa</name>
    <dbReference type="NCBI Taxonomy" id="390896"/>
    <lineage>
        <taxon>Eukaryota</taxon>
        <taxon>Fungi</taxon>
        <taxon>Dikarya</taxon>
        <taxon>Ascomycota</taxon>
        <taxon>Pezizomycotina</taxon>
        <taxon>Dothideomycetes</taxon>
        <taxon>Pleosporomycetidae</taxon>
        <taxon>Pleosporales</taxon>
        <taxon>Massarineae</taxon>
        <taxon>Trematosphaeriaceae</taxon>
        <taxon>Trematosphaeria</taxon>
    </lineage>
</organism>
<proteinExistence type="predicted"/>